<feature type="region of interest" description="Disordered" evidence="1">
    <location>
        <begin position="1"/>
        <end position="26"/>
    </location>
</feature>
<gene>
    <name evidence="2" type="ORF">EYF80_021014</name>
</gene>
<dbReference type="Proteomes" id="UP000314294">
    <property type="component" value="Unassembled WGS sequence"/>
</dbReference>
<reference evidence="2 3" key="1">
    <citation type="submission" date="2019-03" db="EMBL/GenBank/DDBJ databases">
        <title>First draft genome of Liparis tanakae, snailfish: a comprehensive survey of snailfish specific genes.</title>
        <authorList>
            <person name="Kim W."/>
            <person name="Song I."/>
            <person name="Jeong J.-H."/>
            <person name="Kim D."/>
            <person name="Kim S."/>
            <person name="Ryu S."/>
            <person name="Song J.Y."/>
            <person name="Lee S.K."/>
        </authorList>
    </citation>
    <scope>NUCLEOTIDE SEQUENCE [LARGE SCALE GENOMIC DNA]</scope>
    <source>
        <tissue evidence="2">Muscle</tissue>
    </source>
</reference>
<proteinExistence type="predicted"/>
<comment type="caution">
    <text evidence="2">The sequence shown here is derived from an EMBL/GenBank/DDBJ whole genome shotgun (WGS) entry which is preliminary data.</text>
</comment>
<dbReference type="AlphaFoldDB" id="A0A4Z2HSJ8"/>
<evidence type="ECO:0000256" key="1">
    <source>
        <dbReference type="SAM" id="MobiDB-lite"/>
    </source>
</evidence>
<sequence length="86" mass="9316">MVIELAEGYDPASKGKKSLKGSSSIPEATPTALRIDCFVTRVLQHIEPFLTLDVTPEMPLGSLCARSRALGGGLSVFWFDDTRCCI</sequence>
<evidence type="ECO:0000313" key="2">
    <source>
        <dbReference type="EMBL" id="TNN68826.1"/>
    </source>
</evidence>
<organism evidence="2 3">
    <name type="scientific">Liparis tanakae</name>
    <name type="common">Tanaka's snailfish</name>
    <dbReference type="NCBI Taxonomy" id="230148"/>
    <lineage>
        <taxon>Eukaryota</taxon>
        <taxon>Metazoa</taxon>
        <taxon>Chordata</taxon>
        <taxon>Craniata</taxon>
        <taxon>Vertebrata</taxon>
        <taxon>Euteleostomi</taxon>
        <taxon>Actinopterygii</taxon>
        <taxon>Neopterygii</taxon>
        <taxon>Teleostei</taxon>
        <taxon>Neoteleostei</taxon>
        <taxon>Acanthomorphata</taxon>
        <taxon>Eupercaria</taxon>
        <taxon>Perciformes</taxon>
        <taxon>Cottioidei</taxon>
        <taxon>Cottales</taxon>
        <taxon>Liparidae</taxon>
        <taxon>Liparis</taxon>
    </lineage>
</organism>
<accession>A0A4Z2HSJ8</accession>
<evidence type="ECO:0000313" key="3">
    <source>
        <dbReference type="Proteomes" id="UP000314294"/>
    </source>
</evidence>
<dbReference type="EMBL" id="SRLO01000184">
    <property type="protein sequence ID" value="TNN68826.1"/>
    <property type="molecule type" value="Genomic_DNA"/>
</dbReference>
<protein>
    <submittedName>
        <fullName evidence="2">Uncharacterized protein</fullName>
    </submittedName>
</protein>
<name>A0A4Z2HSJ8_9TELE</name>
<keyword evidence="3" id="KW-1185">Reference proteome</keyword>